<proteinExistence type="predicted"/>
<gene>
    <name evidence="2" type="ORF">L873DRAFT_1021439</name>
</gene>
<accession>A0A3N4JMZ6</accession>
<feature type="region of interest" description="Disordered" evidence="1">
    <location>
        <begin position="46"/>
        <end position="67"/>
    </location>
</feature>
<sequence>MFLKHSLFINMDEFFTMELNSEESQDLWGLNLPFDPLRNAFQPTQSGLQVQHPEPIQKPPTKTSAKSSTLGSWRYDFAIFINKQHEASDFGYLSKSPSFPSFERLQDKLLDDTVRILPAVRSIKTYHYLGLSATIVAMTPKELIGPTDLDEGSWSKIEHEICRLVDQKLKRNLTLSLRVDYVLISVEGGGSHDHLSSSRFTTVYKGNKKLSATQEQLNRALSILITLKARIMSEIQALHRCTGSCPVGREGEVFFATQHSTQHVHLPYSSR</sequence>
<organism evidence="2 3">
    <name type="scientific">Choiromyces venosus 120613-1</name>
    <dbReference type="NCBI Taxonomy" id="1336337"/>
    <lineage>
        <taxon>Eukaryota</taxon>
        <taxon>Fungi</taxon>
        <taxon>Dikarya</taxon>
        <taxon>Ascomycota</taxon>
        <taxon>Pezizomycotina</taxon>
        <taxon>Pezizomycetes</taxon>
        <taxon>Pezizales</taxon>
        <taxon>Tuberaceae</taxon>
        <taxon>Choiromyces</taxon>
    </lineage>
</organism>
<dbReference type="EMBL" id="ML120394">
    <property type="protein sequence ID" value="RPA98657.1"/>
    <property type="molecule type" value="Genomic_DNA"/>
</dbReference>
<name>A0A3N4JMZ6_9PEZI</name>
<evidence type="ECO:0000256" key="1">
    <source>
        <dbReference type="SAM" id="MobiDB-lite"/>
    </source>
</evidence>
<evidence type="ECO:0000313" key="2">
    <source>
        <dbReference type="EMBL" id="RPA98657.1"/>
    </source>
</evidence>
<evidence type="ECO:0000313" key="3">
    <source>
        <dbReference type="Proteomes" id="UP000276215"/>
    </source>
</evidence>
<keyword evidence="3" id="KW-1185">Reference proteome</keyword>
<protein>
    <submittedName>
        <fullName evidence="2">Uncharacterized protein</fullName>
    </submittedName>
</protein>
<dbReference type="Proteomes" id="UP000276215">
    <property type="component" value="Unassembled WGS sequence"/>
</dbReference>
<reference evidence="2 3" key="1">
    <citation type="journal article" date="2018" name="Nat. Ecol. Evol.">
        <title>Pezizomycetes genomes reveal the molecular basis of ectomycorrhizal truffle lifestyle.</title>
        <authorList>
            <person name="Murat C."/>
            <person name="Payen T."/>
            <person name="Noel B."/>
            <person name="Kuo A."/>
            <person name="Morin E."/>
            <person name="Chen J."/>
            <person name="Kohler A."/>
            <person name="Krizsan K."/>
            <person name="Balestrini R."/>
            <person name="Da Silva C."/>
            <person name="Montanini B."/>
            <person name="Hainaut M."/>
            <person name="Levati E."/>
            <person name="Barry K.W."/>
            <person name="Belfiori B."/>
            <person name="Cichocki N."/>
            <person name="Clum A."/>
            <person name="Dockter R.B."/>
            <person name="Fauchery L."/>
            <person name="Guy J."/>
            <person name="Iotti M."/>
            <person name="Le Tacon F."/>
            <person name="Lindquist E.A."/>
            <person name="Lipzen A."/>
            <person name="Malagnac F."/>
            <person name="Mello A."/>
            <person name="Molinier V."/>
            <person name="Miyauchi S."/>
            <person name="Poulain J."/>
            <person name="Riccioni C."/>
            <person name="Rubini A."/>
            <person name="Sitrit Y."/>
            <person name="Splivallo R."/>
            <person name="Traeger S."/>
            <person name="Wang M."/>
            <person name="Zifcakova L."/>
            <person name="Wipf D."/>
            <person name="Zambonelli A."/>
            <person name="Paolocci F."/>
            <person name="Nowrousian M."/>
            <person name="Ottonello S."/>
            <person name="Baldrian P."/>
            <person name="Spatafora J.W."/>
            <person name="Henrissat B."/>
            <person name="Nagy L.G."/>
            <person name="Aury J.M."/>
            <person name="Wincker P."/>
            <person name="Grigoriev I.V."/>
            <person name="Bonfante P."/>
            <person name="Martin F.M."/>
        </authorList>
    </citation>
    <scope>NUCLEOTIDE SEQUENCE [LARGE SCALE GENOMIC DNA]</scope>
    <source>
        <strain evidence="2 3">120613-1</strain>
    </source>
</reference>
<dbReference type="AlphaFoldDB" id="A0A3N4JMZ6"/>